<dbReference type="InterPro" id="IPR023198">
    <property type="entry name" value="PGP-like_dom2"/>
</dbReference>
<dbReference type="InterPro" id="IPR036412">
    <property type="entry name" value="HAD-like_sf"/>
</dbReference>
<comment type="pathway">
    <text evidence="2">Organic acid metabolism; glycolate biosynthesis; glycolate from 2-phosphoglycolate: step 1/1.</text>
</comment>
<dbReference type="Proteomes" id="UP000823821">
    <property type="component" value="Unassembled WGS sequence"/>
</dbReference>
<dbReference type="PANTHER" id="PTHR43434">
    <property type="entry name" value="PHOSPHOGLYCOLATE PHOSPHATASE"/>
    <property type="match status" value="1"/>
</dbReference>
<accession>A0A9D2HRA4</accession>
<comment type="catalytic activity">
    <reaction evidence="1">
        <text>2-phosphoglycolate + H2O = glycolate + phosphate</text>
        <dbReference type="Rhea" id="RHEA:14369"/>
        <dbReference type="ChEBI" id="CHEBI:15377"/>
        <dbReference type="ChEBI" id="CHEBI:29805"/>
        <dbReference type="ChEBI" id="CHEBI:43474"/>
        <dbReference type="ChEBI" id="CHEBI:58033"/>
        <dbReference type="EC" id="3.1.3.18"/>
    </reaction>
</comment>
<dbReference type="GO" id="GO:0005829">
    <property type="term" value="C:cytosol"/>
    <property type="evidence" value="ECO:0007669"/>
    <property type="project" value="TreeGrafter"/>
</dbReference>
<evidence type="ECO:0000256" key="2">
    <source>
        <dbReference type="ARBA" id="ARBA00004818"/>
    </source>
</evidence>
<proteinExistence type="inferred from homology"/>
<gene>
    <name evidence="5" type="ORF">H9784_11155</name>
</gene>
<dbReference type="EC" id="3.1.3.18" evidence="4"/>
<dbReference type="AlphaFoldDB" id="A0A9D2HRA4"/>
<dbReference type="SFLD" id="SFLDG01129">
    <property type="entry name" value="C1.5:_HAD__Beta-PGM__Phosphata"/>
    <property type="match status" value="1"/>
</dbReference>
<dbReference type="Pfam" id="PF13419">
    <property type="entry name" value="HAD_2"/>
    <property type="match status" value="1"/>
</dbReference>
<dbReference type="PANTHER" id="PTHR43434:SF1">
    <property type="entry name" value="PHOSPHOGLYCOLATE PHOSPHATASE"/>
    <property type="match status" value="1"/>
</dbReference>
<evidence type="ECO:0000313" key="6">
    <source>
        <dbReference type="Proteomes" id="UP000823821"/>
    </source>
</evidence>
<comment type="similarity">
    <text evidence="3">Belongs to the HAD-like hydrolase superfamily. CbbY/CbbZ/Gph/YieH family.</text>
</comment>
<reference evidence="5" key="2">
    <citation type="submission" date="2021-04" db="EMBL/GenBank/DDBJ databases">
        <authorList>
            <person name="Gilroy R."/>
        </authorList>
    </citation>
    <scope>NUCLEOTIDE SEQUENCE</scope>
    <source>
        <strain evidence="5">5032</strain>
    </source>
</reference>
<evidence type="ECO:0000256" key="3">
    <source>
        <dbReference type="ARBA" id="ARBA00006171"/>
    </source>
</evidence>
<dbReference type="GO" id="GO:0008967">
    <property type="term" value="F:phosphoglycolate phosphatase activity"/>
    <property type="evidence" value="ECO:0007669"/>
    <property type="project" value="UniProtKB-EC"/>
</dbReference>
<dbReference type="EMBL" id="DWZD01000053">
    <property type="protein sequence ID" value="HJA80103.1"/>
    <property type="molecule type" value="Genomic_DNA"/>
</dbReference>
<reference evidence="5" key="1">
    <citation type="journal article" date="2021" name="PeerJ">
        <title>Extensive microbial diversity within the chicken gut microbiome revealed by metagenomics and culture.</title>
        <authorList>
            <person name="Gilroy R."/>
            <person name="Ravi A."/>
            <person name="Getino M."/>
            <person name="Pursley I."/>
            <person name="Horton D.L."/>
            <person name="Alikhan N.F."/>
            <person name="Baker D."/>
            <person name="Gharbi K."/>
            <person name="Hall N."/>
            <person name="Watson M."/>
            <person name="Adriaenssens E.M."/>
            <person name="Foster-Nyarko E."/>
            <person name="Jarju S."/>
            <person name="Secka A."/>
            <person name="Antonio M."/>
            <person name="Oren A."/>
            <person name="Chaudhuri R.R."/>
            <person name="La Ragione R."/>
            <person name="Hildebrand F."/>
            <person name="Pallen M.J."/>
        </authorList>
    </citation>
    <scope>NUCLEOTIDE SEQUENCE</scope>
    <source>
        <strain evidence="5">5032</strain>
    </source>
</reference>
<evidence type="ECO:0000256" key="1">
    <source>
        <dbReference type="ARBA" id="ARBA00000830"/>
    </source>
</evidence>
<sequence length="227" mass="24725">MRREIAGKLFPQGIGGVIFDCDGVIIDSRTTNGIYYNRILEHFGLPPMTPEQERYSFMATARQALEYILPPELHAQIDYVTSEVVVYRRDILPLLRLCDGFRDVVEWLHAHGVRMAIDTNRTGVGMQTVLDIFGLPPYFNPVVAADTPGIAPKPSPQGAEFILAAWGLPPQRVLFVGDSSHDGNAAAGAGIPFAAFGNEELPGDIVALNYAALRAAIAESVEQQTCS</sequence>
<protein>
    <recommendedName>
        <fullName evidence="4">phosphoglycolate phosphatase</fullName>
        <ecNumber evidence="4">3.1.3.18</ecNumber>
    </recommendedName>
</protein>
<dbReference type="InterPro" id="IPR050155">
    <property type="entry name" value="HAD-like_hydrolase_sf"/>
</dbReference>
<dbReference type="GO" id="GO:0006281">
    <property type="term" value="P:DNA repair"/>
    <property type="evidence" value="ECO:0007669"/>
    <property type="project" value="TreeGrafter"/>
</dbReference>
<dbReference type="Gene3D" id="1.10.150.240">
    <property type="entry name" value="Putative phosphatase, domain 2"/>
    <property type="match status" value="1"/>
</dbReference>
<dbReference type="Gene3D" id="3.40.50.1000">
    <property type="entry name" value="HAD superfamily/HAD-like"/>
    <property type="match status" value="1"/>
</dbReference>
<keyword evidence="5" id="KW-0378">Hydrolase</keyword>
<dbReference type="InterPro" id="IPR041492">
    <property type="entry name" value="HAD_2"/>
</dbReference>
<evidence type="ECO:0000313" key="5">
    <source>
        <dbReference type="EMBL" id="HJA80103.1"/>
    </source>
</evidence>
<dbReference type="SFLD" id="SFLDS00003">
    <property type="entry name" value="Haloacid_Dehalogenase"/>
    <property type="match status" value="1"/>
</dbReference>
<organism evidence="5 6">
    <name type="scientific">Candidatus Desulfovibrio intestinavium</name>
    <dbReference type="NCBI Taxonomy" id="2838534"/>
    <lineage>
        <taxon>Bacteria</taxon>
        <taxon>Pseudomonadati</taxon>
        <taxon>Thermodesulfobacteriota</taxon>
        <taxon>Desulfovibrionia</taxon>
        <taxon>Desulfovibrionales</taxon>
        <taxon>Desulfovibrionaceae</taxon>
        <taxon>Desulfovibrio</taxon>
    </lineage>
</organism>
<comment type="caution">
    <text evidence="5">The sequence shown here is derived from an EMBL/GenBank/DDBJ whole genome shotgun (WGS) entry which is preliminary data.</text>
</comment>
<evidence type="ECO:0000256" key="4">
    <source>
        <dbReference type="ARBA" id="ARBA00013078"/>
    </source>
</evidence>
<dbReference type="InterPro" id="IPR023214">
    <property type="entry name" value="HAD_sf"/>
</dbReference>
<name>A0A9D2HRA4_9BACT</name>
<dbReference type="SUPFAM" id="SSF56784">
    <property type="entry name" value="HAD-like"/>
    <property type="match status" value="1"/>
</dbReference>